<dbReference type="RefSeq" id="WP_224191103.1">
    <property type="nucleotide sequence ID" value="NZ_JAIRAU010000005.1"/>
</dbReference>
<feature type="region of interest" description="Disordered" evidence="1">
    <location>
        <begin position="571"/>
        <end position="600"/>
    </location>
</feature>
<evidence type="ECO:0000259" key="2">
    <source>
        <dbReference type="Pfam" id="PF13091"/>
    </source>
</evidence>
<dbReference type="Gene3D" id="3.30.870.10">
    <property type="entry name" value="Endonuclease Chain A"/>
    <property type="match status" value="1"/>
</dbReference>
<dbReference type="Proteomes" id="UP001139031">
    <property type="component" value="Unassembled WGS sequence"/>
</dbReference>
<dbReference type="SUPFAM" id="SSF56024">
    <property type="entry name" value="Phospholipase D/nuclease"/>
    <property type="match status" value="1"/>
</dbReference>
<evidence type="ECO:0000256" key="1">
    <source>
        <dbReference type="SAM" id="MobiDB-lite"/>
    </source>
</evidence>
<organism evidence="3 4">
    <name type="scientific">Nannocystis pusilla</name>
    <dbReference type="NCBI Taxonomy" id="889268"/>
    <lineage>
        <taxon>Bacteria</taxon>
        <taxon>Pseudomonadati</taxon>
        <taxon>Myxococcota</taxon>
        <taxon>Polyangia</taxon>
        <taxon>Nannocystales</taxon>
        <taxon>Nannocystaceae</taxon>
        <taxon>Nannocystis</taxon>
    </lineage>
</organism>
<sequence>MTRQHLFDFPGHPSSQFDVHATWCRSGSTNAHKSLWGPVEGAEHFMLISCFVSQSGWSAIARLLREEAARTPRFHAQLIFSLHGLDRVGGAGLLQNFKDFAERDEHRERIQVFVVEDSQKELFHPKGHASYAGSIERHSRVVVGSANLTRSGMTHHDEMMCVFENEPRIYSQFSRAFEALRKRACPVRGENINRIERKLLSRPGNPSTSSNTTPRAATPDPILNLDPAGPELFVPTTASFERTLESVAALLRQGVQVIRNDRYEELSVSVSLRRFVSARIIPGLRTTAIADGVSLSRGSGVNGLNVHFTPDVMTANLHKLNRDLGRLLGYFSLEVGGLRWMPSEWWNRFIDLWDDYVAFYKVSRDHDDVESHLTALRSLFTGSSPRTSALKAKLRLSSPGGWDISAAEKLLGTIRESDLQDADALKSRAFGTILRHCQEDLNRHLNLDFVIAQVSRAGMRARPDHIDATRLSLAIDALADLAMAGINHAFKTDKADRVTGNAVTSVLAARIKQGVDPRDVYNTAATWKNALLSEQTEHATRSELLIAAWQCFLRWFRLEPETTDWHLNIPQWRRPSEKKQSDIPDNKRPEKSPKRRPRQR</sequence>
<name>A0ABS7TM73_9BACT</name>
<dbReference type="EMBL" id="JAIRAU010000005">
    <property type="protein sequence ID" value="MBZ5709326.1"/>
    <property type="molecule type" value="Genomic_DNA"/>
</dbReference>
<comment type="caution">
    <text evidence="3">The sequence shown here is derived from an EMBL/GenBank/DDBJ whole genome shotgun (WGS) entry which is preliminary data.</text>
</comment>
<keyword evidence="4" id="KW-1185">Reference proteome</keyword>
<feature type="compositionally biased region" description="Basic and acidic residues" evidence="1">
    <location>
        <begin position="574"/>
        <end position="592"/>
    </location>
</feature>
<feature type="compositionally biased region" description="Polar residues" evidence="1">
    <location>
        <begin position="204"/>
        <end position="215"/>
    </location>
</feature>
<feature type="domain" description="Phospholipase D-like" evidence="2">
    <location>
        <begin position="107"/>
        <end position="180"/>
    </location>
</feature>
<dbReference type="InterPro" id="IPR025202">
    <property type="entry name" value="PLD-like_dom"/>
</dbReference>
<proteinExistence type="predicted"/>
<protein>
    <submittedName>
        <fullName evidence="3">Phospholipase D-like domain-containing protein</fullName>
    </submittedName>
</protein>
<accession>A0ABS7TM73</accession>
<dbReference type="Pfam" id="PF13091">
    <property type="entry name" value="PLDc_2"/>
    <property type="match status" value="1"/>
</dbReference>
<feature type="region of interest" description="Disordered" evidence="1">
    <location>
        <begin position="196"/>
        <end position="222"/>
    </location>
</feature>
<reference evidence="3" key="1">
    <citation type="submission" date="2021-08" db="EMBL/GenBank/DDBJ databases">
        <authorList>
            <person name="Stevens D.C."/>
        </authorList>
    </citation>
    <scope>NUCLEOTIDE SEQUENCE</scope>
    <source>
        <strain evidence="3">DSM 53165</strain>
    </source>
</reference>
<gene>
    <name evidence="3" type="ORF">K7C98_08640</name>
</gene>
<evidence type="ECO:0000313" key="4">
    <source>
        <dbReference type="Proteomes" id="UP001139031"/>
    </source>
</evidence>
<dbReference type="CDD" id="cd09117">
    <property type="entry name" value="PLDc_Bfil_DEXD_like"/>
    <property type="match status" value="1"/>
</dbReference>
<evidence type="ECO:0000313" key="3">
    <source>
        <dbReference type="EMBL" id="MBZ5709326.1"/>
    </source>
</evidence>